<evidence type="ECO:0000313" key="5">
    <source>
        <dbReference type="Proteomes" id="UP001419910"/>
    </source>
</evidence>
<evidence type="ECO:0000256" key="3">
    <source>
        <dbReference type="SAM" id="Coils"/>
    </source>
</evidence>
<dbReference type="Gene3D" id="2.40.50.100">
    <property type="match status" value="1"/>
</dbReference>
<comment type="subcellular location">
    <subcellularLocation>
        <location evidence="1">Cell envelope</location>
    </subcellularLocation>
</comment>
<organism evidence="4 5">
    <name type="scientific">Sphingomonas oligophenolica</name>
    <dbReference type="NCBI Taxonomy" id="301154"/>
    <lineage>
        <taxon>Bacteria</taxon>
        <taxon>Pseudomonadati</taxon>
        <taxon>Pseudomonadota</taxon>
        <taxon>Alphaproteobacteria</taxon>
        <taxon>Sphingomonadales</taxon>
        <taxon>Sphingomonadaceae</taxon>
        <taxon>Sphingomonas</taxon>
    </lineage>
</organism>
<dbReference type="SUPFAM" id="SSF111369">
    <property type="entry name" value="HlyD-like secretion proteins"/>
    <property type="match status" value="1"/>
</dbReference>
<keyword evidence="2 3" id="KW-0175">Coiled coil</keyword>
<dbReference type="PANTHER" id="PTHR32347:SF14">
    <property type="entry name" value="EFFLUX SYSTEM COMPONENT YKNX-RELATED"/>
    <property type="match status" value="1"/>
</dbReference>
<dbReference type="PANTHER" id="PTHR32347">
    <property type="entry name" value="EFFLUX SYSTEM COMPONENT YKNX-RELATED"/>
    <property type="match status" value="1"/>
</dbReference>
<comment type="caution">
    <text evidence="4">The sequence shown here is derived from an EMBL/GenBank/DDBJ whole genome shotgun (WGS) entry which is preliminary data.</text>
</comment>
<evidence type="ECO:0000313" key="4">
    <source>
        <dbReference type="EMBL" id="MEN2789703.1"/>
    </source>
</evidence>
<dbReference type="EMBL" id="JBDIME010000005">
    <property type="protein sequence ID" value="MEN2789703.1"/>
    <property type="molecule type" value="Genomic_DNA"/>
</dbReference>
<proteinExistence type="predicted"/>
<dbReference type="Proteomes" id="UP001419910">
    <property type="component" value="Unassembled WGS sequence"/>
</dbReference>
<reference evidence="4 5" key="1">
    <citation type="submission" date="2024-05" db="EMBL/GenBank/DDBJ databases">
        <authorList>
            <person name="Liu Q."/>
            <person name="Xin Y.-H."/>
        </authorList>
    </citation>
    <scope>NUCLEOTIDE SEQUENCE [LARGE SCALE GENOMIC DNA]</scope>
    <source>
        <strain evidence="4 5">CGMCC 1.10181</strain>
    </source>
</reference>
<dbReference type="Gene3D" id="2.40.30.170">
    <property type="match status" value="1"/>
</dbReference>
<feature type="coiled-coil region" evidence="3">
    <location>
        <begin position="203"/>
        <end position="230"/>
    </location>
</feature>
<dbReference type="Gene3D" id="2.40.420.20">
    <property type="match status" value="1"/>
</dbReference>
<sequence>MRRLGTRRTAWLAALAISLLALWWLVPRGAAPPATGAGLVEQSLVVARRPFVASVSFTGTIVPGDGIGITAPFDGTVKSVGFAYGERVTPGQVLVELDVSELEQRRNEAESAYLKASQNAADIDNWASGPEVSRARRAAASATFELGDTERKMQETKALLDRGLVARSEYDGLVQQLRTQRLSLAAARDDLGVALRRGEGANRRVATLELENTRARLARLNAEFAAAVVRASDAGIIVRPPSVRPDVTDSGIHVGLRLSQGQLIGTIARSGGLAVSFRLDEADVNRLKPGQAVTITGPGFNGFALTGKIIGIAGEASSAEGAAGGKASFTATARLDPLTADQALQVRIGMSANIAVITYQNPMALVVPPQAVQGAAPAATVLVRDRGTGARHPVTVQIGQVGPDGVEILSGLKPGDTVIWDSPAPPAAPPAP</sequence>
<gene>
    <name evidence="4" type="ORF">ABC974_08705</name>
</gene>
<protein>
    <submittedName>
        <fullName evidence="4">HlyD family efflux transporter periplasmic adaptor subunit</fullName>
    </submittedName>
</protein>
<evidence type="ECO:0000256" key="2">
    <source>
        <dbReference type="ARBA" id="ARBA00023054"/>
    </source>
</evidence>
<keyword evidence="5" id="KW-1185">Reference proteome</keyword>
<dbReference type="InterPro" id="IPR050465">
    <property type="entry name" value="UPF0194_transport"/>
</dbReference>
<evidence type="ECO:0000256" key="1">
    <source>
        <dbReference type="ARBA" id="ARBA00004196"/>
    </source>
</evidence>
<name>A0ABU9Y1N2_9SPHN</name>
<accession>A0ABU9Y1N2</accession>
<dbReference type="RefSeq" id="WP_343889519.1">
    <property type="nucleotide sequence ID" value="NZ_BAAAEH010000022.1"/>
</dbReference>